<evidence type="ECO:0000313" key="1">
    <source>
        <dbReference type="EMBL" id="GAX86254.1"/>
    </source>
</evidence>
<gene>
    <name evidence="1" type="ORF">CEUSTIGMA_g13666.t1</name>
</gene>
<proteinExistence type="predicted"/>
<dbReference type="AlphaFoldDB" id="A0A250XT58"/>
<dbReference type="OrthoDB" id="547380at2759"/>
<evidence type="ECO:0008006" key="3">
    <source>
        <dbReference type="Google" id="ProtNLM"/>
    </source>
</evidence>
<comment type="caution">
    <text evidence="1">The sequence shown here is derived from an EMBL/GenBank/DDBJ whole genome shotgun (WGS) entry which is preliminary data.</text>
</comment>
<accession>A0A250XT58</accession>
<keyword evidence="2" id="KW-1185">Reference proteome</keyword>
<dbReference type="SUPFAM" id="SSF51197">
    <property type="entry name" value="Clavaminate synthase-like"/>
    <property type="match status" value="1"/>
</dbReference>
<protein>
    <recommendedName>
        <fullName evidence="3">Phytanoyl-CoA dioxygenase</fullName>
    </recommendedName>
</protein>
<dbReference type="Proteomes" id="UP000232323">
    <property type="component" value="Unassembled WGS sequence"/>
</dbReference>
<sequence length="262" mass="29396">MPASSKNSRNSALQPIFQDFKLKGENLVPDVRGKERRAFMLSRGGILIKHSSSTAQRLQKDGIILKRDTMRRLHNLGWPLKSMRRGGSSGMSDHDSLIVDVVQDESHRRPQPPHIDYPLSSKRELLNVAILAVTEFSLYVYPRSHTLVREAIRFLGDESNFHHSSNSSSDSMFSRHLGLQVPIKVCLKAGELLIFDGYLVHAGTEGEVGVVRPRLHLYLQECHPNVVASDAHGHTSTYPLNLLHPNVESSMFASKFARIVMT</sequence>
<name>A0A250XT58_9CHLO</name>
<evidence type="ECO:0000313" key="2">
    <source>
        <dbReference type="Proteomes" id="UP000232323"/>
    </source>
</evidence>
<reference evidence="1 2" key="1">
    <citation type="submission" date="2017-08" db="EMBL/GenBank/DDBJ databases">
        <title>Acidophilic green algal genome provides insights into adaptation to an acidic environment.</title>
        <authorList>
            <person name="Hirooka S."/>
            <person name="Hirose Y."/>
            <person name="Kanesaki Y."/>
            <person name="Higuchi S."/>
            <person name="Fujiwara T."/>
            <person name="Onuma R."/>
            <person name="Era A."/>
            <person name="Ohbayashi R."/>
            <person name="Uzuka A."/>
            <person name="Nozaki H."/>
            <person name="Yoshikawa H."/>
            <person name="Miyagishima S.Y."/>
        </authorList>
    </citation>
    <scope>NUCLEOTIDE SEQUENCE [LARGE SCALE GENOMIC DNA]</scope>
    <source>
        <strain evidence="1 2">NIES-2499</strain>
    </source>
</reference>
<dbReference type="EMBL" id="BEGY01000252">
    <property type="protein sequence ID" value="GAX86254.1"/>
    <property type="molecule type" value="Genomic_DNA"/>
</dbReference>
<dbReference type="Gene3D" id="2.60.120.620">
    <property type="entry name" value="q2cbj1_9rhob like domain"/>
    <property type="match status" value="1"/>
</dbReference>
<organism evidence="1 2">
    <name type="scientific">Chlamydomonas eustigma</name>
    <dbReference type="NCBI Taxonomy" id="1157962"/>
    <lineage>
        <taxon>Eukaryota</taxon>
        <taxon>Viridiplantae</taxon>
        <taxon>Chlorophyta</taxon>
        <taxon>core chlorophytes</taxon>
        <taxon>Chlorophyceae</taxon>
        <taxon>CS clade</taxon>
        <taxon>Chlamydomonadales</taxon>
        <taxon>Chlamydomonadaceae</taxon>
        <taxon>Chlamydomonas</taxon>
    </lineage>
</organism>